<dbReference type="OMA" id="DMPIDIN"/>
<dbReference type="InParanoid" id="A0A074YRL0"/>
<reference evidence="2 3" key="1">
    <citation type="journal article" date="2014" name="BMC Genomics">
        <title>Genome sequencing of four Aureobasidium pullulans varieties: biotechnological potential, stress tolerance, and description of new species.</title>
        <authorList>
            <person name="Gostin Ar C."/>
            <person name="Ohm R.A."/>
            <person name="Kogej T."/>
            <person name="Sonjak S."/>
            <person name="Turk M."/>
            <person name="Zajc J."/>
            <person name="Zalar P."/>
            <person name="Grube M."/>
            <person name="Sun H."/>
            <person name="Han J."/>
            <person name="Sharma A."/>
            <person name="Chiniquy J."/>
            <person name="Ngan C.Y."/>
            <person name="Lipzen A."/>
            <person name="Barry K."/>
            <person name="Grigoriev I.V."/>
            <person name="Gunde-Cimerman N."/>
        </authorList>
    </citation>
    <scope>NUCLEOTIDE SEQUENCE [LARGE SCALE GENOMIC DNA]</scope>
    <source>
        <strain evidence="2 3">EXF-2481</strain>
    </source>
</reference>
<organism evidence="2 3">
    <name type="scientific">Aureobasidium subglaciale (strain EXF-2481)</name>
    <name type="common">Aureobasidium pullulans var. subglaciale</name>
    <dbReference type="NCBI Taxonomy" id="1043005"/>
    <lineage>
        <taxon>Eukaryota</taxon>
        <taxon>Fungi</taxon>
        <taxon>Dikarya</taxon>
        <taxon>Ascomycota</taxon>
        <taxon>Pezizomycotina</taxon>
        <taxon>Dothideomycetes</taxon>
        <taxon>Dothideomycetidae</taxon>
        <taxon>Dothideales</taxon>
        <taxon>Saccotheciaceae</taxon>
        <taxon>Aureobasidium</taxon>
    </lineage>
</organism>
<evidence type="ECO:0000313" key="3">
    <source>
        <dbReference type="Proteomes" id="UP000030641"/>
    </source>
</evidence>
<feature type="signal peptide" evidence="1">
    <location>
        <begin position="1"/>
        <end position="18"/>
    </location>
</feature>
<dbReference type="STRING" id="1043005.A0A074YRL0"/>
<dbReference type="HOGENOM" id="CLU_056960_1_0_1"/>
<evidence type="ECO:0000256" key="1">
    <source>
        <dbReference type="SAM" id="SignalP"/>
    </source>
</evidence>
<sequence length="370" mass="39397">MWTSLLATGAILLRAVNACQSYGIDFKNNGNYFININSNESFTAVSEFYNCFGDASVVLVAPDGDPYYCSDISTTPDYTDATTTCPILKSQMYSGDWTLILLDNNGNSSSFSAKRILHLNVGAQVTSTVEPTITLSVTQTPTSTVNATITDLESTTLAPSSVTSLASNAKTQTVTYYPPRQTITTSSTATVKRTTTKWTYTIKTYTVTKACAVAFAAMAADPTADANLVSIAQAAIASASPTEAPVRRLRIRRDITKVMQVAKRHGVALVKRAPDSATVTSTDTNTANWISITSSFTAAPVTQTAYTTVESTTTITPAPITIIATKTTITKTAGTSTRTITKRTTTTSKITKTVTATLKVTNYVPGKGCY</sequence>
<evidence type="ECO:0000313" key="2">
    <source>
        <dbReference type="EMBL" id="KEQ96727.1"/>
    </source>
</evidence>
<feature type="chain" id="PRO_5001703598" evidence="1">
    <location>
        <begin position="19"/>
        <end position="370"/>
    </location>
</feature>
<dbReference type="AlphaFoldDB" id="A0A074YRL0"/>
<proteinExistence type="predicted"/>
<dbReference type="EMBL" id="KL584755">
    <property type="protein sequence ID" value="KEQ96727.1"/>
    <property type="molecule type" value="Genomic_DNA"/>
</dbReference>
<keyword evidence="1" id="KW-0732">Signal</keyword>
<dbReference type="RefSeq" id="XP_013345539.1">
    <property type="nucleotide sequence ID" value="XM_013490085.1"/>
</dbReference>
<accession>A0A074YRL0</accession>
<dbReference type="GeneID" id="25369413"/>
<dbReference type="Proteomes" id="UP000030641">
    <property type="component" value="Unassembled WGS sequence"/>
</dbReference>
<gene>
    <name evidence="2" type="ORF">AUEXF2481DRAFT_609934</name>
</gene>
<keyword evidence="3" id="KW-1185">Reference proteome</keyword>
<name>A0A074YRL0_AURSE</name>
<dbReference type="OrthoDB" id="3937708at2759"/>
<protein>
    <submittedName>
        <fullName evidence="2">Uncharacterized protein</fullName>
    </submittedName>
</protein>